<proteinExistence type="predicted"/>
<protein>
    <submittedName>
        <fullName evidence="2">Adhesin</fullName>
    </submittedName>
</protein>
<dbReference type="RefSeq" id="WP_027951438.1">
    <property type="nucleotide sequence ID" value="NZ_JADU01000001.1"/>
</dbReference>
<keyword evidence="1" id="KW-0732">Signal</keyword>
<reference evidence="2 3" key="1">
    <citation type="submission" date="2024-09" db="EMBL/GenBank/DDBJ databases">
        <authorList>
            <person name="Sun Q."/>
            <person name="Mori K."/>
        </authorList>
    </citation>
    <scope>NUCLEOTIDE SEQUENCE [LARGE SCALE GENOMIC DNA]</scope>
    <source>
        <strain evidence="2 3">ATCC 51272</strain>
    </source>
</reference>
<keyword evidence="3" id="KW-1185">Reference proteome</keyword>
<evidence type="ECO:0000256" key="1">
    <source>
        <dbReference type="SAM" id="SignalP"/>
    </source>
</evidence>
<evidence type="ECO:0000313" key="2">
    <source>
        <dbReference type="EMBL" id="MFB9897930.1"/>
    </source>
</evidence>
<feature type="chain" id="PRO_5046319378" evidence="1">
    <location>
        <begin position="26"/>
        <end position="735"/>
    </location>
</feature>
<name>A0ABV5ZKR1_9BACT</name>
<dbReference type="Proteomes" id="UP001589688">
    <property type="component" value="Unassembled WGS sequence"/>
</dbReference>
<gene>
    <name evidence="2" type="ORF">ACFFK8_09000</name>
</gene>
<organism evidence="2 3">
    <name type="scientific">Hallella seregens ATCC 51272</name>
    <dbReference type="NCBI Taxonomy" id="1336250"/>
    <lineage>
        <taxon>Bacteria</taxon>
        <taxon>Pseudomonadati</taxon>
        <taxon>Bacteroidota</taxon>
        <taxon>Bacteroidia</taxon>
        <taxon>Bacteroidales</taxon>
        <taxon>Prevotellaceae</taxon>
        <taxon>Hallella</taxon>
    </lineage>
</organism>
<feature type="signal peptide" evidence="1">
    <location>
        <begin position="1"/>
        <end position="25"/>
    </location>
</feature>
<evidence type="ECO:0000313" key="3">
    <source>
        <dbReference type="Proteomes" id="UP001589688"/>
    </source>
</evidence>
<accession>A0ABV5ZKR1</accession>
<sequence length="735" mass="81067">MTRHSFFSTLLIALTGLFNGQTARAQGQDSQHRWNGNPVSSVADNTNEDNGTVYLYNVGTGEYLNTGSYWGTVVIGFNVGMPIHIQKTSSSGVYRMTGPLVTTEGKNIAFGRKQDTPGPDSIINYNRVYVDRGVAWPGSNTGVNGILNWTFSETYLNSKTYYIHCYNDENTAGMEGEIYLTMNTTPIGKTYDISYPHYFAGKYSQWKLVTKADLKAAFKEQYASDEDPADATFLVYDQQFERGNTYVDHWVPTGVVGTHNAQYLYNPSNTGETYYVGNGSIKSDYYMAHYAGYTTANVRNIGYDSKANGSVLQTVTTLKAGWYKVSCNGFYHPAAGSGLKSKLVAKVQNTTNSLSNVETTLQRLAAADQFSYTKADMTHVYGKDDLEPLKESPYVKAGKLFTQEKYVNTLMVYVPNNGDKLDIGIRISGSTEDLDWTSWDNFQLQYCGNRDLVLDEAQTSLGYMAQQVDPATANTLILKRTLNIDKWNSIILPVELTAEQVKTAFGEQCKLSQLPHQSTTNLKRIDFTKVDLSNDNAVAIKPNTLYIIRPTKEPTGTQGSSYQKLLKDGTTITVLTPFYIINNVTLATDPTTDHPNGIVKEASTQSSTTDGHLKFCGSLIKQTSPVVPAYSYALGAKDGLWHYTHSDLTTLGFRCWIATGTEALARSLKFYIDGQEEGNVTGIVSPAMPGTASPATLLPADVYTLSGQLVRSHADTLDGLPRGVYIVNRQKIIIR</sequence>
<comment type="caution">
    <text evidence="2">The sequence shown here is derived from an EMBL/GenBank/DDBJ whole genome shotgun (WGS) entry which is preliminary data.</text>
</comment>
<dbReference type="EMBL" id="JBHLZF010000002">
    <property type="protein sequence ID" value="MFB9897930.1"/>
    <property type="molecule type" value="Genomic_DNA"/>
</dbReference>